<dbReference type="WBParaSite" id="SRAE_2000390200.1">
    <property type="protein sequence ID" value="SRAE_2000390200.1"/>
    <property type="gene ID" value="WBGene00264129"/>
</dbReference>
<protein>
    <submittedName>
        <fullName evidence="3 5">Ground-like domain-containing protein</fullName>
    </submittedName>
</protein>
<dbReference type="RefSeq" id="XP_024508452.1">
    <property type="nucleotide sequence ID" value="XM_024642709.1"/>
</dbReference>
<organism evidence="3">
    <name type="scientific">Strongyloides ratti</name>
    <name type="common">Parasitic roundworm</name>
    <dbReference type="NCBI Taxonomy" id="34506"/>
    <lineage>
        <taxon>Eukaryota</taxon>
        <taxon>Metazoa</taxon>
        <taxon>Ecdysozoa</taxon>
        <taxon>Nematoda</taxon>
        <taxon>Chromadorea</taxon>
        <taxon>Rhabditida</taxon>
        <taxon>Tylenchina</taxon>
        <taxon>Panagrolaimomorpha</taxon>
        <taxon>Strongyloidoidea</taxon>
        <taxon>Strongyloididae</taxon>
        <taxon>Strongyloides</taxon>
    </lineage>
</organism>
<dbReference type="EMBL" id="LN609529">
    <property type="protein sequence ID" value="CEF69252.1"/>
    <property type="molecule type" value="Genomic_DNA"/>
</dbReference>
<reference evidence="3 4" key="1">
    <citation type="submission" date="2014-09" db="EMBL/GenBank/DDBJ databases">
        <authorList>
            <person name="Martin A.A."/>
        </authorList>
    </citation>
    <scope>NUCLEOTIDE SEQUENCE</scope>
    <source>
        <strain evidence="4">ED321</strain>
        <strain evidence="3">ED321 Heterogonic</strain>
    </source>
</reference>
<dbReference type="WormBase" id="SRAE_2000390200">
    <property type="protein sequence ID" value="SRP05702"/>
    <property type="gene ID" value="WBGene00264129"/>
</dbReference>
<dbReference type="PROSITE" id="PS51257">
    <property type="entry name" value="PROKAR_LIPOPROTEIN"/>
    <property type="match status" value="1"/>
</dbReference>
<name>A0A090LHQ0_STRRB</name>
<dbReference type="AlphaFoldDB" id="A0A090LHQ0"/>
<evidence type="ECO:0000313" key="6">
    <source>
        <dbReference type="WormBase" id="SRAE_2000390200"/>
    </source>
</evidence>
<evidence type="ECO:0000313" key="5">
    <source>
        <dbReference type="WBParaSite" id="SRAE_2000390200.1"/>
    </source>
</evidence>
<dbReference type="STRING" id="34506.A0A090LHQ0"/>
<feature type="domain" description="Ground-like" evidence="2">
    <location>
        <begin position="72"/>
        <end position="140"/>
    </location>
</feature>
<evidence type="ECO:0000313" key="3">
    <source>
        <dbReference type="EMBL" id="CEF69252.1"/>
    </source>
</evidence>
<evidence type="ECO:0000313" key="4">
    <source>
        <dbReference type="Proteomes" id="UP000035682"/>
    </source>
</evidence>
<dbReference type="CTD" id="36381622"/>
<dbReference type="Pfam" id="PF04155">
    <property type="entry name" value="Ground-like"/>
    <property type="match status" value="1"/>
</dbReference>
<dbReference type="GeneID" id="36381622"/>
<dbReference type="Proteomes" id="UP000035682">
    <property type="component" value="Unplaced"/>
</dbReference>
<keyword evidence="4" id="KW-1185">Reference proteome</keyword>
<gene>
    <name evidence="3 5 6" type="ORF">SRAE_2000390200</name>
</gene>
<reference evidence="5" key="2">
    <citation type="submission" date="2020-12" db="UniProtKB">
        <authorList>
            <consortium name="WormBaseParasite"/>
        </authorList>
    </citation>
    <scope>IDENTIFICATION</scope>
</reference>
<accession>A0A090LHQ0</accession>
<feature type="signal peptide" evidence="1">
    <location>
        <begin position="1"/>
        <end position="16"/>
    </location>
</feature>
<dbReference type="OMA" id="AYCGAAK"/>
<feature type="chain" id="PRO_5015030774" evidence="1">
    <location>
        <begin position="17"/>
        <end position="142"/>
    </location>
</feature>
<evidence type="ECO:0000256" key="1">
    <source>
        <dbReference type="SAM" id="SignalP"/>
    </source>
</evidence>
<proteinExistence type="predicted"/>
<dbReference type="OrthoDB" id="5843663at2759"/>
<evidence type="ECO:0000259" key="2">
    <source>
        <dbReference type="Pfam" id="PF04155"/>
    </source>
</evidence>
<sequence>MKWLSILLIILPFTYGTIVFKQVQLSSGGSSCGGSSCGGCAAAAPPAMPSCGRKKREIGEPPVEITHDNVICTDDELKKIISENLSDDVKESINSIRLGLMRNATDSKFAVICGQQTFSFKSRSNKLCVVGNAKVACHIFEL</sequence>
<dbReference type="InterPro" id="IPR007284">
    <property type="entry name" value="Ground-like_dom"/>
</dbReference>
<keyword evidence="1" id="KW-0732">Signal</keyword>